<evidence type="ECO:0000256" key="1">
    <source>
        <dbReference type="ARBA" id="ARBA00022741"/>
    </source>
</evidence>
<dbReference type="SMART" id="SM00220">
    <property type="entry name" value="S_TKc"/>
    <property type="match status" value="1"/>
</dbReference>
<evidence type="ECO:0000313" key="6">
    <source>
        <dbReference type="Proteomes" id="UP000474175"/>
    </source>
</evidence>
<dbReference type="GO" id="GO:0004674">
    <property type="term" value="F:protein serine/threonine kinase activity"/>
    <property type="evidence" value="ECO:0007669"/>
    <property type="project" value="UniProtKB-KW"/>
</dbReference>
<organism evidence="5 6">
    <name type="scientific">Spirosoma terrae</name>
    <dbReference type="NCBI Taxonomy" id="1968276"/>
    <lineage>
        <taxon>Bacteria</taxon>
        <taxon>Pseudomonadati</taxon>
        <taxon>Bacteroidota</taxon>
        <taxon>Cytophagia</taxon>
        <taxon>Cytophagales</taxon>
        <taxon>Cytophagaceae</taxon>
        <taxon>Spirosoma</taxon>
    </lineage>
</organism>
<dbReference type="Proteomes" id="UP000474175">
    <property type="component" value="Unassembled WGS sequence"/>
</dbReference>
<feature type="domain" description="Protein kinase" evidence="4">
    <location>
        <begin position="15"/>
        <end position="270"/>
    </location>
</feature>
<evidence type="ECO:0000256" key="2">
    <source>
        <dbReference type="ARBA" id="ARBA00022840"/>
    </source>
</evidence>
<feature type="binding site" evidence="3">
    <location>
        <position position="44"/>
    </location>
    <ligand>
        <name>ATP</name>
        <dbReference type="ChEBI" id="CHEBI:30616"/>
    </ligand>
</feature>
<accession>A0A6L9L7S2</accession>
<reference evidence="5 6" key="1">
    <citation type="submission" date="2020-02" db="EMBL/GenBank/DDBJ databases">
        <title>Draft genome sequence of two Spirosoma agri KCTC 52727 and Spirosoma terrae KCTC 52035.</title>
        <authorList>
            <person name="Rojas J."/>
            <person name="Ambika Manirajan B."/>
            <person name="Suarez C."/>
            <person name="Ratering S."/>
            <person name="Schnell S."/>
        </authorList>
    </citation>
    <scope>NUCLEOTIDE SEQUENCE [LARGE SCALE GENOMIC DNA]</scope>
    <source>
        <strain evidence="5 6">KCTC 52035</strain>
    </source>
</reference>
<evidence type="ECO:0000313" key="5">
    <source>
        <dbReference type="EMBL" id="NDU96665.1"/>
    </source>
</evidence>
<dbReference type="InterPro" id="IPR017441">
    <property type="entry name" value="Protein_kinase_ATP_BS"/>
</dbReference>
<dbReference type="InterPro" id="IPR000719">
    <property type="entry name" value="Prot_kinase_dom"/>
</dbReference>
<dbReference type="PANTHER" id="PTHR24361">
    <property type="entry name" value="MITOGEN-ACTIVATED KINASE KINASE KINASE"/>
    <property type="match status" value="1"/>
</dbReference>
<dbReference type="Pfam" id="PF00069">
    <property type="entry name" value="Pkinase"/>
    <property type="match status" value="1"/>
</dbReference>
<comment type="caution">
    <text evidence="5">The sequence shown here is derived from an EMBL/GenBank/DDBJ whole genome shotgun (WGS) entry which is preliminary data.</text>
</comment>
<name>A0A6L9L7S2_9BACT</name>
<dbReference type="SUPFAM" id="SSF56112">
    <property type="entry name" value="Protein kinase-like (PK-like)"/>
    <property type="match status" value="1"/>
</dbReference>
<dbReference type="Gene3D" id="1.10.510.10">
    <property type="entry name" value="Transferase(Phosphotransferase) domain 1"/>
    <property type="match status" value="1"/>
</dbReference>
<gene>
    <name evidence="5" type="ORF">GK108_17415</name>
</gene>
<keyword evidence="5" id="KW-0723">Serine/threonine-protein kinase</keyword>
<dbReference type="GO" id="GO:0005737">
    <property type="term" value="C:cytoplasm"/>
    <property type="evidence" value="ECO:0007669"/>
    <property type="project" value="TreeGrafter"/>
</dbReference>
<proteinExistence type="predicted"/>
<dbReference type="CDD" id="cd14014">
    <property type="entry name" value="STKc_PknB_like"/>
    <property type="match status" value="1"/>
</dbReference>
<keyword evidence="5" id="KW-0418">Kinase</keyword>
<keyword evidence="1 3" id="KW-0547">Nucleotide-binding</keyword>
<keyword evidence="2 3" id="KW-0067">ATP-binding</keyword>
<dbReference type="AlphaFoldDB" id="A0A6L9L7S2"/>
<dbReference type="FunFam" id="1.10.510.10:FF:000571">
    <property type="entry name" value="Maternal embryonic leucine zipper kinase"/>
    <property type="match status" value="1"/>
</dbReference>
<evidence type="ECO:0000256" key="3">
    <source>
        <dbReference type="PROSITE-ProRule" id="PRU10141"/>
    </source>
</evidence>
<protein>
    <submittedName>
        <fullName evidence="5">Serine/threonine protein kinase</fullName>
    </submittedName>
</protein>
<dbReference type="PROSITE" id="PS00107">
    <property type="entry name" value="PROTEIN_KINASE_ATP"/>
    <property type="match status" value="1"/>
</dbReference>
<evidence type="ECO:0000259" key="4">
    <source>
        <dbReference type="PROSITE" id="PS50011"/>
    </source>
</evidence>
<dbReference type="GO" id="GO:0005524">
    <property type="term" value="F:ATP binding"/>
    <property type="evidence" value="ECO:0007669"/>
    <property type="project" value="UniProtKB-UniRule"/>
</dbReference>
<dbReference type="InterPro" id="IPR011009">
    <property type="entry name" value="Kinase-like_dom_sf"/>
</dbReference>
<dbReference type="InterPro" id="IPR053235">
    <property type="entry name" value="Ser_Thr_kinase"/>
</dbReference>
<keyword evidence="6" id="KW-1185">Reference proteome</keyword>
<dbReference type="RefSeq" id="WP_163951267.1">
    <property type="nucleotide sequence ID" value="NZ_JAAFZH010000007.1"/>
</dbReference>
<dbReference type="PROSITE" id="PS50011">
    <property type="entry name" value="PROTEIN_KINASE_DOM"/>
    <property type="match status" value="1"/>
</dbReference>
<dbReference type="EMBL" id="JAAFZH010000007">
    <property type="protein sequence ID" value="NDU96665.1"/>
    <property type="molecule type" value="Genomic_DNA"/>
</dbReference>
<keyword evidence="5" id="KW-0808">Transferase</keyword>
<sequence>MALSHPLLYRIVAGYRLTDYVGAGGMGEVFKAYHAETGRLAAVKILYRPEFKARFQNEAIVQSSLTHPNIARLYEYSQLDERPVLIIEWVDGQSLDEVIRRKKRLTNNEASLIIRQIISAVSYVHQAGVIHRDLKPSNVRITPDGQVKILDFGIAKGKYTPQLTQVGYVVGTTEFMAPEQFRGRVDAKSDIWALGILLYEITTGHLPFDDSNPMLLRQQIERGSFTRPHVLNPSISPELASIIANCLQTNPSQRPSGTDILQNLDREKPIERNRLVESISSLSDFSLKKWPSVAGYWPWLIVLTLGIVGVNLTKRRSVQPEEKVVAVVDSTPQYEKILVEVLNADYDLELISPDGTVQSKEPFQVQRIPGQPLSITIRHRGAEQQFTIEPGVKSMYQCYFDR</sequence>